<gene>
    <name evidence="1" type="ORF">T03_8247</name>
</gene>
<evidence type="ECO:0000313" key="1">
    <source>
        <dbReference type="EMBL" id="KRY31291.1"/>
    </source>
</evidence>
<accession>A0A0V1B2N0</accession>
<sequence length="32" mass="3698">MQEDEVLVTTIFMKPSRRKTGSLSWQKIESTA</sequence>
<dbReference type="AlphaFoldDB" id="A0A0V1B2N0"/>
<reference evidence="1 2" key="1">
    <citation type="submission" date="2015-01" db="EMBL/GenBank/DDBJ databases">
        <title>Evolution of Trichinella species and genotypes.</title>
        <authorList>
            <person name="Korhonen P.K."/>
            <person name="Edoardo P."/>
            <person name="Giuseppe L.R."/>
            <person name="Gasser R.B."/>
        </authorList>
    </citation>
    <scope>NUCLEOTIDE SEQUENCE [LARGE SCALE GENOMIC DNA]</scope>
    <source>
        <strain evidence="1">ISS120</strain>
    </source>
</reference>
<dbReference type="Proteomes" id="UP000054653">
    <property type="component" value="Unassembled WGS sequence"/>
</dbReference>
<proteinExistence type="predicted"/>
<protein>
    <submittedName>
        <fullName evidence="1">Uncharacterized protein</fullName>
    </submittedName>
</protein>
<keyword evidence="2" id="KW-1185">Reference proteome</keyword>
<name>A0A0V1B2N0_TRIBR</name>
<dbReference type="EMBL" id="JYDI01001420">
    <property type="protein sequence ID" value="KRY31291.1"/>
    <property type="molecule type" value="Genomic_DNA"/>
</dbReference>
<evidence type="ECO:0000313" key="2">
    <source>
        <dbReference type="Proteomes" id="UP000054653"/>
    </source>
</evidence>
<organism evidence="1 2">
    <name type="scientific">Trichinella britovi</name>
    <name type="common">Parasitic roundworm</name>
    <dbReference type="NCBI Taxonomy" id="45882"/>
    <lineage>
        <taxon>Eukaryota</taxon>
        <taxon>Metazoa</taxon>
        <taxon>Ecdysozoa</taxon>
        <taxon>Nematoda</taxon>
        <taxon>Enoplea</taxon>
        <taxon>Dorylaimia</taxon>
        <taxon>Trichinellida</taxon>
        <taxon>Trichinellidae</taxon>
        <taxon>Trichinella</taxon>
    </lineage>
</organism>
<comment type="caution">
    <text evidence="1">The sequence shown here is derived from an EMBL/GenBank/DDBJ whole genome shotgun (WGS) entry which is preliminary data.</text>
</comment>